<dbReference type="SUPFAM" id="SSF46785">
    <property type="entry name" value="Winged helix' DNA-binding domain"/>
    <property type="match status" value="1"/>
</dbReference>
<evidence type="ECO:0000313" key="3">
    <source>
        <dbReference type="Proteomes" id="UP001172728"/>
    </source>
</evidence>
<evidence type="ECO:0000313" key="2">
    <source>
        <dbReference type="EMBL" id="MDN4476307.1"/>
    </source>
</evidence>
<name>A0ABT8GB70_9MICO</name>
<dbReference type="Pfam" id="PF12802">
    <property type="entry name" value="MarR_2"/>
    <property type="match status" value="1"/>
</dbReference>
<sequence>MGTPEWDDSLPYALWRAHQVVQRSVTAELESSGATINQLGILVHLHLEGPRSASDLGRRFRITPQSAALALRTLEQRGWTTSRPHPTHGRVVLHEPSPAGVEAAEDAIHRLDGVNQRLDEAIGEDLRKELVARLVIVDRKLGGPRDEGDLSL</sequence>
<dbReference type="RefSeq" id="WP_301134431.1">
    <property type="nucleotide sequence ID" value="NZ_JAUHPW010000008.1"/>
</dbReference>
<gene>
    <name evidence="2" type="ORF">QQX09_10615</name>
</gene>
<keyword evidence="3" id="KW-1185">Reference proteome</keyword>
<dbReference type="SMART" id="SM00347">
    <property type="entry name" value="HTH_MARR"/>
    <property type="match status" value="1"/>
</dbReference>
<dbReference type="EMBL" id="JAUHPW010000008">
    <property type="protein sequence ID" value="MDN4476307.1"/>
    <property type="molecule type" value="Genomic_DNA"/>
</dbReference>
<feature type="domain" description="HTH marR-type" evidence="1">
    <location>
        <begin position="27"/>
        <end position="127"/>
    </location>
</feature>
<comment type="caution">
    <text evidence="2">The sequence shown here is derived from an EMBL/GenBank/DDBJ whole genome shotgun (WGS) entry which is preliminary data.</text>
</comment>
<reference evidence="2" key="1">
    <citation type="submission" date="2023-06" db="EMBL/GenBank/DDBJ databases">
        <title>Sysu t00192.</title>
        <authorList>
            <person name="Gao L."/>
            <person name="Fang B.-Z."/>
            <person name="Li W.-J."/>
        </authorList>
    </citation>
    <scope>NUCLEOTIDE SEQUENCE</scope>
    <source>
        <strain evidence="2">SYSU T00192</strain>
    </source>
</reference>
<dbReference type="Proteomes" id="UP001172728">
    <property type="component" value="Unassembled WGS sequence"/>
</dbReference>
<dbReference type="InterPro" id="IPR036388">
    <property type="entry name" value="WH-like_DNA-bd_sf"/>
</dbReference>
<proteinExistence type="predicted"/>
<protein>
    <submittedName>
        <fullName evidence="2">MarR family winged helix-turn-helix transcriptional regulator</fullName>
    </submittedName>
</protein>
<accession>A0ABT8GB70</accession>
<organism evidence="2 3">
    <name type="scientific">Demequina litoralis</name>
    <dbReference type="NCBI Taxonomy" id="3051660"/>
    <lineage>
        <taxon>Bacteria</taxon>
        <taxon>Bacillati</taxon>
        <taxon>Actinomycetota</taxon>
        <taxon>Actinomycetes</taxon>
        <taxon>Micrococcales</taxon>
        <taxon>Demequinaceae</taxon>
        <taxon>Demequina</taxon>
    </lineage>
</organism>
<evidence type="ECO:0000259" key="1">
    <source>
        <dbReference type="SMART" id="SM00347"/>
    </source>
</evidence>
<dbReference type="Gene3D" id="1.10.10.10">
    <property type="entry name" value="Winged helix-like DNA-binding domain superfamily/Winged helix DNA-binding domain"/>
    <property type="match status" value="1"/>
</dbReference>
<dbReference type="InterPro" id="IPR000835">
    <property type="entry name" value="HTH_MarR-typ"/>
</dbReference>
<dbReference type="InterPro" id="IPR036390">
    <property type="entry name" value="WH_DNA-bd_sf"/>
</dbReference>